<organism evidence="2 3">
    <name type="scientific">Metabacillus arenae</name>
    <dbReference type="NCBI Taxonomy" id="2771434"/>
    <lineage>
        <taxon>Bacteria</taxon>
        <taxon>Bacillati</taxon>
        <taxon>Bacillota</taxon>
        <taxon>Bacilli</taxon>
        <taxon>Bacillales</taxon>
        <taxon>Bacillaceae</taxon>
        <taxon>Metabacillus</taxon>
    </lineage>
</organism>
<proteinExistence type="predicted"/>
<dbReference type="AlphaFoldDB" id="A0A926RX51"/>
<reference evidence="2" key="1">
    <citation type="submission" date="2020-09" db="EMBL/GenBank/DDBJ databases">
        <title>A novel bacterium of genus Bacillus, isolated from South China Sea.</title>
        <authorList>
            <person name="Huang H."/>
            <person name="Mo K."/>
            <person name="Hu Y."/>
        </authorList>
    </citation>
    <scope>NUCLEOTIDE SEQUENCE</scope>
    <source>
        <strain evidence="2">IB182487</strain>
    </source>
</reference>
<dbReference type="RefSeq" id="WP_191157769.1">
    <property type="nucleotide sequence ID" value="NZ_JACXAI010000008.1"/>
</dbReference>
<keyword evidence="1" id="KW-1133">Transmembrane helix</keyword>
<comment type="caution">
    <text evidence="2">The sequence shown here is derived from an EMBL/GenBank/DDBJ whole genome shotgun (WGS) entry which is preliminary data.</text>
</comment>
<accession>A0A926RX51</accession>
<feature type="transmembrane region" description="Helical" evidence="1">
    <location>
        <begin position="12"/>
        <end position="31"/>
    </location>
</feature>
<evidence type="ECO:0000313" key="3">
    <source>
        <dbReference type="Proteomes" id="UP000626844"/>
    </source>
</evidence>
<keyword evidence="1" id="KW-0812">Transmembrane</keyword>
<dbReference type="EMBL" id="JACXAI010000008">
    <property type="protein sequence ID" value="MBD1380285.1"/>
    <property type="molecule type" value="Genomic_DNA"/>
</dbReference>
<keyword evidence="1" id="KW-0472">Membrane</keyword>
<protein>
    <submittedName>
        <fullName evidence="2">Uncharacterized protein</fullName>
    </submittedName>
</protein>
<keyword evidence="3" id="KW-1185">Reference proteome</keyword>
<evidence type="ECO:0000313" key="2">
    <source>
        <dbReference type="EMBL" id="MBD1380285.1"/>
    </source>
</evidence>
<evidence type="ECO:0000256" key="1">
    <source>
        <dbReference type="SAM" id="Phobius"/>
    </source>
</evidence>
<name>A0A926RX51_9BACI</name>
<gene>
    <name evidence="2" type="ORF">IC621_08585</name>
</gene>
<sequence length="265" mass="30756">MTNHYLKISKIAFIGSGVCLLICIITLIIFYPNLGSSQQWDLVLPFALSVIVLFFTGLYHFNNYKKTKGMADEKIQMKENEKERQFVLRKEPSHFLKLTAYNPNGILIYQITPTTPWIVDLLMPNNIRTFLPKKWVIGNNKNEVIGYIKNGAGIYSPLKIEDEHQKVIGLFKEEKFKLTLKGKVYSNSDEVLAEIITDAYLYDVCLQAAAGKELCRYREGWMPVEWTKWFKEANQHTLILNEKVTSREKLICLGLIHYFIYMKEG</sequence>
<feature type="transmembrane region" description="Helical" evidence="1">
    <location>
        <begin position="43"/>
        <end position="61"/>
    </location>
</feature>
<dbReference type="Proteomes" id="UP000626844">
    <property type="component" value="Unassembled WGS sequence"/>
</dbReference>